<name>A0ABN1SSJ1_9ACTN</name>
<gene>
    <name evidence="1" type="ORF">GCM10009576_096940</name>
</gene>
<evidence type="ECO:0000313" key="2">
    <source>
        <dbReference type="Proteomes" id="UP001500033"/>
    </source>
</evidence>
<organism evidence="1 2">
    <name type="scientific">Streptomyces rhizosphaericus</name>
    <dbReference type="NCBI Taxonomy" id="114699"/>
    <lineage>
        <taxon>Bacteria</taxon>
        <taxon>Bacillati</taxon>
        <taxon>Actinomycetota</taxon>
        <taxon>Actinomycetes</taxon>
        <taxon>Kitasatosporales</taxon>
        <taxon>Streptomycetaceae</taxon>
        <taxon>Streptomyces</taxon>
        <taxon>Streptomyces violaceusniger group</taxon>
    </lineage>
</organism>
<evidence type="ECO:0000313" key="1">
    <source>
        <dbReference type="EMBL" id="GAA1003675.1"/>
    </source>
</evidence>
<sequence>MAEVQAREWLSRHLGAAEADQLERTAVSVAPARSLGLVTLLLGWYEHVARMERELDLPDSDRSAWGAHDLIAADSLRDFIARGLEMIPERESRKFSAALGEVDSRFLSYTEVDELDILPRLDGDEARARGWWWTRIPCSGPIRRDLDRFSTSF</sequence>
<protein>
    <submittedName>
        <fullName evidence="1">Uncharacterized protein</fullName>
    </submittedName>
</protein>
<comment type="caution">
    <text evidence="1">The sequence shown here is derived from an EMBL/GenBank/DDBJ whole genome shotgun (WGS) entry which is preliminary data.</text>
</comment>
<keyword evidence="2" id="KW-1185">Reference proteome</keyword>
<proteinExistence type="predicted"/>
<dbReference type="EMBL" id="BAAAIE010000181">
    <property type="protein sequence ID" value="GAA1003675.1"/>
    <property type="molecule type" value="Genomic_DNA"/>
</dbReference>
<reference evidence="1 2" key="1">
    <citation type="journal article" date="2019" name="Int. J. Syst. Evol. Microbiol.">
        <title>The Global Catalogue of Microorganisms (GCM) 10K type strain sequencing project: providing services to taxonomists for standard genome sequencing and annotation.</title>
        <authorList>
            <consortium name="The Broad Institute Genomics Platform"/>
            <consortium name="The Broad Institute Genome Sequencing Center for Infectious Disease"/>
            <person name="Wu L."/>
            <person name="Ma J."/>
        </authorList>
    </citation>
    <scope>NUCLEOTIDE SEQUENCE [LARGE SCALE GENOMIC DNA]</scope>
    <source>
        <strain evidence="1 2">JCM 11445</strain>
    </source>
</reference>
<accession>A0ABN1SSJ1</accession>
<dbReference type="Proteomes" id="UP001500033">
    <property type="component" value="Unassembled WGS sequence"/>
</dbReference>